<gene>
    <name evidence="3" type="ORF">K1I41_10845</name>
</gene>
<dbReference type="Pfam" id="PF00582">
    <property type="entry name" value="Usp"/>
    <property type="match status" value="2"/>
</dbReference>
<dbReference type="SUPFAM" id="SSF52402">
    <property type="entry name" value="Adenine nucleotide alpha hydrolases-like"/>
    <property type="match status" value="2"/>
</dbReference>
<reference evidence="3 4" key="1">
    <citation type="submission" date="2021-07" db="EMBL/GenBank/DDBJ databases">
        <title>Flavobacterium WSW3-B6 sp.nov, isolated from seaweed.</title>
        <authorList>
            <person name="Muhammad N."/>
            <person name="Ho H."/>
            <person name="Lee Y.-J."/>
            <person name="Nguyen T."/>
            <person name="Ho J."/>
            <person name="Kim S.-G."/>
        </authorList>
    </citation>
    <scope>NUCLEOTIDE SEQUENCE [LARGE SCALE GENOMIC DNA]</scope>
    <source>
        <strain evidence="3 4">WSW3-B6</strain>
    </source>
</reference>
<accession>A0ABX8V7B7</accession>
<dbReference type="PRINTS" id="PR01438">
    <property type="entry name" value="UNVRSLSTRESS"/>
</dbReference>
<dbReference type="EMBL" id="CP080429">
    <property type="protein sequence ID" value="QYJ68018.1"/>
    <property type="molecule type" value="Genomic_DNA"/>
</dbReference>
<dbReference type="InterPro" id="IPR006015">
    <property type="entry name" value="Universal_stress_UspA"/>
</dbReference>
<dbReference type="CDD" id="cd00293">
    <property type="entry name" value="USP-like"/>
    <property type="match status" value="2"/>
</dbReference>
<evidence type="ECO:0000256" key="1">
    <source>
        <dbReference type="ARBA" id="ARBA00008791"/>
    </source>
</evidence>
<proteinExistence type="inferred from homology"/>
<organism evidence="3 4">
    <name type="scientific">Flavobacterium litorale</name>
    <dbReference type="NCBI Taxonomy" id="2856519"/>
    <lineage>
        <taxon>Bacteria</taxon>
        <taxon>Pseudomonadati</taxon>
        <taxon>Bacteroidota</taxon>
        <taxon>Flavobacteriia</taxon>
        <taxon>Flavobacteriales</taxon>
        <taxon>Flavobacteriaceae</taxon>
        <taxon>Flavobacterium</taxon>
    </lineage>
</organism>
<dbReference type="PANTHER" id="PTHR46268">
    <property type="entry name" value="STRESS RESPONSE PROTEIN NHAX"/>
    <property type="match status" value="1"/>
</dbReference>
<evidence type="ECO:0000313" key="3">
    <source>
        <dbReference type="EMBL" id="QYJ68018.1"/>
    </source>
</evidence>
<dbReference type="RefSeq" id="WP_220640363.1">
    <property type="nucleotide sequence ID" value="NZ_CP080429.1"/>
</dbReference>
<dbReference type="PANTHER" id="PTHR46268:SF6">
    <property type="entry name" value="UNIVERSAL STRESS PROTEIN UP12"/>
    <property type="match status" value="1"/>
</dbReference>
<name>A0ABX8V7B7_9FLAO</name>
<dbReference type="InterPro" id="IPR014729">
    <property type="entry name" value="Rossmann-like_a/b/a_fold"/>
</dbReference>
<feature type="domain" description="UspA" evidence="2">
    <location>
        <begin position="1"/>
        <end position="144"/>
    </location>
</feature>
<evidence type="ECO:0000259" key="2">
    <source>
        <dbReference type="Pfam" id="PF00582"/>
    </source>
</evidence>
<evidence type="ECO:0000313" key="4">
    <source>
        <dbReference type="Proteomes" id="UP000825381"/>
    </source>
</evidence>
<keyword evidence="4" id="KW-1185">Reference proteome</keyword>
<dbReference type="Proteomes" id="UP000825381">
    <property type="component" value="Chromosome"/>
</dbReference>
<protein>
    <submittedName>
        <fullName evidence="3">Universal stress protein</fullName>
    </submittedName>
</protein>
<dbReference type="Gene3D" id="3.40.50.620">
    <property type="entry name" value="HUPs"/>
    <property type="match status" value="2"/>
</dbReference>
<dbReference type="InterPro" id="IPR006016">
    <property type="entry name" value="UspA"/>
</dbReference>
<feature type="domain" description="UspA" evidence="2">
    <location>
        <begin position="157"/>
        <end position="277"/>
    </location>
</feature>
<sequence>MKKILFPTDFSNTANAAFLYALKFAAIFEAEIIVLHVYDFPTIDAPVMPEATKDIFDGVTENQRKNFDAELKKLGHTAEKRNMSGIKLHNMLEHGDLTYNIKKICADEEVDLIVMGTTGASGVAEIFLGSNAATIIENTQIPVLGIPTAAANHHQIKNIVFTTQYKEEDVATFENLLKIAEKINAKIYCLHVHNDDDPEDVGIKATEWKMKYKNNDVSFFTISGSHVEQTILDFIENQQVDMVVMLKQKRNFFERLFHSSLTKKMAYHTKIPILIFKS</sequence>
<comment type="similarity">
    <text evidence="1">Belongs to the universal stress protein A family.</text>
</comment>